<dbReference type="InterPro" id="IPR010239">
    <property type="entry name" value="CHP02001"/>
</dbReference>
<proteinExistence type="predicted"/>
<accession>A0A6N6VYT3</accession>
<dbReference type="Pfam" id="PF09694">
    <property type="entry name" value="Gcw_chp"/>
    <property type="match status" value="1"/>
</dbReference>
<dbReference type="NCBIfam" id="TIGR02001">
    <property type="entry name" value="gcw_chp"/>
    <property type="match status" value="1"/>
</dbReference>
<organism evidence="1 2">
    <name type="scientific">Paraburkholderia madseniana</name>
    <dbReference type="NCBI Taxonomy" id="2599607"/>
    <lineage>
        <taxon>Bacteria</taxon>
        <taxon>Pseudomonadati</taxon>
        <taxon>Pseudomonadota</taxon>
        <taxon>Betaproteobacteria</taxon>
        <taxon>Burkholderiales</taxon>
        <taxon>Burkholderiaceae</taxon>
        <taxon>Paraburkholderia</taxon>
    </lineage>
</organism>
<reference evidence="1 2" key="1">
    <citation type="journal article" date="2020" name="Int. J. Syst. Evol. Microbiol.">
        <title>Paraburkholderia madseniana sp. nov., a phenolic acid-degrading bacterium isolated from acidic forest soil.</title>
        <authorList>
            <person name="Wilhelm R.C."/>
            <person name="Murphy S.J.L."/>
            <person name="Feriancek N.M."/>
            <person name="Karasz D.C."/>
            <person name="DeRito C.M."/>
            <person name="Newman J.D."/>
            <person name="Buckley D.H."/>
        </authorList>
    </citation>
    <scope>NUCLEOTIDE SEQUENCE [LARGE SCALE GENOMIC DNA]</scope>
    <source>
        <strain evidence="1 2">RP11</strain>
    </source>
</reference>
<dbReference type="AlphaFoldDB" id="A0A6N6VYT3"/>
<evidence type="ECO:0000313" key="2">
    <source>
        <dbReference type="Proteomes" id="UP000463700"/>
    </source>
</evidence>
<gene>
    <name evidence="1" type="ORF">FSO04_44875</name>
</gene>
<evidence type="ECO:0008006" key="3">
    <source>
        <dbReference type="Google" id="ProtNLM"/>
    </source>
</evidence>
<protein>
    <recommendedName>
        <fullName evidence="3">Outer membrane beta-barrel protein</fullName>
    </recommendedName>
</protein>
<sequence>MESTRPAIPESPTPAGRLGMLLRGNLLFLLALLIARPAAAAMNDWQFELNAATGRTTRGLNESGGQPVVGAAASWYPAGGLFAGISASSFKIPRSSQTGAEIIASGGYEWRIAGDWTIQASLTHYQYEHVPFANRMNYDEAALRGGWRDSVFVSVTASPNTGFGPSPRSRAFSYDVAGRLPLVHGFSATGGIGYYDLRAEKDIRYVYGDVGLTYQYRSAQFDLWYIFTNGSATADARLGPIIFNGLIADVVWQF</sequence>
<dbReference type="EMBL" id="VOSW01000209">
    <property type="protein sequence ID" value="KAE8753493.1"/>
    <property type="molecule type" value="Genomic_DNA"/>
</dbReference>
<dbReference type="Proteomes" id="UP000463700">
    <property type="component" value="Unassembled WGS sequence"/>
</dbReference>
<evidence type="ECO:0000313" key="1">
    <source>
        <dbReference type="EMBL" id="KAE8753493.1"/>
    </source>
</evidence>
<comment type="caution">
    <text evidence="1">The sequence shown here is derived from an EMBL/GenBank/DDBJ whole genome shotgun (WGS) entry which is preliminary data.</text>
</comment>
<dbReference type="OrthoDB" id="9150245at2"/>
<name>A0A6N6VYT3_9BURK</name>